<dbReference type="AlphaFoldDB" id="A0A7T8GWA9"/>
<name>A0A7T8GWA9_CALRO</name>
<organism evidence="1 2">
    <name type="scientific">Caligus rogercresseyi</name>
    <name type="common">Sea louse</name>
    <dbReference type="NCBI Taxonomy" id="217165"/>
    <lineage>
        <taxon>Eukaryota</taxon>
        <taxon>Metazoa</taxon>
        <taxon>Ecdysozoa</taxon>
        <taxon>Arthropoda</taxon>
        <taxon>Crustacea</taxon>
        <taxon>Multicrustacea</taxon>
        <taxon>Hexanauplia</taxon>
        <taxon>Copepoda</taxon>
        <taxon>Siphonostomatoida</taxon>
        <taxon>Caligidae</taxon>
        <taxon>Caligus</taxon>
    </lineage>
</organism>
<accession>A0A7T8GWA9</accession>
<evidence type="ECO:0000313" key="1">
    <source>
        <dbReference type="EMBL" id="QQP39014.1"/>
    </source>
</evidence>
<dbReference type="OrthoDB" id="6397251at2759"/>
<proteinExistence type="predicted"/>
<reference evidence="2" key="1">
    <citation type="submission" date="2021-01" db="EMBL/GenBank/DDBJ databases">
        <title>Caligus Genome Assembly.</title>
        <authorList>
            <person name="Gallardo-Escarate C."/>
        </authorList>
    </citation>
    <scope>NUCLEOTIDE SEQUENCE [LARGE SCALE GENOMIC DNA]</scope>
</reference>
<feature type="non-terminal residue" evidence="1">
    <location>
        <position position="56"/>
    </location>
</feature>
<evidence type="ECO:0000313" key="2">
    <source>
        <dbReference type="Proteomes" id="UP000595437"/>
    </source>
</evidence>
<dbReference type="EMBL" id="CP045903">
    <property type="protein sequence ID" value="QQP39014.1"/>
    <property type="molecule type" value="Genomic_DNA"/>
</dbReference>
<protein>
    <submittedName>
        <fullName evidence="1">Uncharacterized protein</fullName>
    </submittedName>
</protein>
<gene>
    <name evidence="1" type="ORF">FKW44_019765</name>
</gene>
<keyword evidence="2" id="KW-1185">Reference proteome</keyword>
<dbReference type="Proteomes" id="UP000595437">
    <property type="component" value="Chromosome 14"/>
</dbReference>
<sequence>MDYFNVNPSEKDFLTFSRNPRCDAVLTKVHYTIYKKRTIKDASLSEMMFIALPFIP</sequence>